<comment type="caution">
    <text evidence="1">The sequence shown here is derived from an EMBL/GenBank/DDBJ whole genome shotgun (WGS) entry which is preliminary data.</text>
</comment>
<keyword evidence="2" id="KW-1185">Reference proteome</keyword>
<proteinExistence type="predicted"/>
<evidence type="ECO:0000313" key="1">
    <source>
        <dbReference type="EMBL" id="GBP35753.1"/>
    </source>
</evidence>
<reference evidence="1 2" key="1">
    <citation type="journal article" date="2019" name="Commun. Biol.">
        <title>The bagworm genome reveals a unique fibroin gene that provides high tensile strength.</title>
        <authorList>
            <person name="Kono N."/>
            <person name="Nakamura H."/>
            <person name="Ohtoshi R."/>
            <person name="Tomita M."/>
            <person name="Numata K."/>
            <person name="Arakawa K."/>
        </authorList>
    </citation>
    <scope>NUCLEOTIDE SEQUENCE [LARGE SCALE GENOMIC DNA]</scope>
</reference>
<dbReference type="AlphaFoldDB" id="A0A4C1VAR9"/>
<name>A0A4C1VAR9_EUMVA</name>
<gene>
    <name evidence="1" type="ORF">EVAR_82688_1</name>
</gene>
<sequence>MNRLERRTMRCHNHAKIQKKQLSLVFRPVTESSGGSVLPRRYFIVTYKAGKAPVIPLGSRVSMSASDHLLSGDACASLALKLP</sequence>
<organism evidence="1 2">
    <name type="scientific">Eumeta variegata</name>
    <name type="common">Bagworm moth</name>
    <name type="synonym">Eumeta japonica</name>
    <dbReference type="NCBI Taxonomy" id="151549"/>
    <lineage>
        <taxon>Eukaryota</taxon>
        <taxon>Metazoa</taxon>
        <taxon>Ecdysozoa</taxon>
        <taxon>Arthropoda</taxon>
        <taxon>Hexapoda</taxon>
        <taxon>Insecta</taxon>
        <taxon>Pterygota</taxon>
        <taxon>Neoptera</taxon>
        <taxon>Endopterygota</taxon>
        <taxon>Lepidoptera</taxon>
        <taxon>Glossata</taxon>
        <taxon>Ditrysia</taxon>
        <taxon>Tineoidea</taxon>
        <taxon>Psychidae</taxon>
        <taxon>Oiketicinae</taxon>
        <taxon>Eumeta</taxon>
    </lineage>
</organism>
<dbReference type="EMBL" id="BGZK01000308">
    <property type="protein sequence ID" value="GBP35753.1"/>
    <property type="molecule type" value="Genomic_DNA"/>
</dbReference>
<evidence type="ECO:0000313" key="2">
    <source>
        <dbReference type="Proteomes" id="UP000299102"/>
    </source>
</evidence>
<accession>A0A4C1VAR9</accession>
<protein>
    <submittedName>
        <fullName evidence="1">Uncharacterized protein</fullName>
    </submittedName>
</protein>
<dbReference type="Proteomes" id="UP000299102">
    <property type="component" value="Unassembled WGS sequence"/>
</dbReference>